<dbReference type="AlphaFoldDB" id="A0A561T0H3"/>
<dbReference type="EMBL" id="VIWU01000001">
    <property type="protein sequence ID" value="TWF80601.1"/>
    <property type="molecule type" value="Genomic_DNA"/>
</dbReference>
<proteinExistence type="inferred from homology"/>
<keyword evidence="4 6" id="KW-0067">ATP-binding</keyword>
<dbReference type="GO" id="GO:0015833">
    <property type="term" value="P:peptide transport"/>
    <property type="evidence" value="ECO:0007669"/>
    <property type="project" value="InterPro"/>
</dbReference>
<dbReference type="RefSeq" id="WP_147259254.1">
    <property type="nucleotide sequence ID" value="NZ_VIWU01000001.1"/>
</dbReference>
<dbReference type="InterPro" id="IPR050319">
    <property type="entry name" value="ABC_transp_ATP-bind"/>
</dbReference>
<dbReference type="Proteomes" id="UP000321261">
    <property type="component" value="Unassembled WGS sequence"/>
</dbReference>
<evidence type="ECO:0000256" key="2">
    <source>
        <dbReference type="ARBA" id="ARBA00022448"/>
    </source>
</evidence>
<sequence length="346" mass="37718">MTAARTEQGPDTRARGEGESDVVLLLKDLVVEFPVGGGQMVHAVSGIDLDVRRGETLGLVGESGCGKSTTGRAIMQLPRPTSGSVVFDGGDLTTLSPRELRELRPKLQMIFQDPISSLNPRRRIPDIVGDPLVVWGRGDERARVVPEVLEAVGLDPQQVADRRPHQFSGGQCQRVSIARALVLEPEVLICDEPVSALDVSVQAQILNLLEDMKRRYGLTLVFIAHDLGVVRNISDRVAVMYLGRICELGETTALFDDPVHPYTRLLVSSIPSMETITGADIEEADRGRGEMPSPINPPSGCRFRTRCPAATERCSAEVPEMREVKPGRFAACHHPILEPILEQEGA</sequence>
<dbReference type="GO" id="GO:0055085">
    <property type="term" value="P:transmembrane transport"/>
    <property type="evidence" value="ECO:0007669"/>
    <property type="project" value="UniProtKB-ARBA"/>
</dbReference>
<evidence type="ECO:0000259" key="5">
    <source>
        <dbReference type="PROSITE" id="PS50893"/>
    </source>
</evidence>
<evidence type="ECO:0000313" key="6">
    <source>
        <dbReference type="EMBL" id="TWF80601.1"/>
    </source>
</evidence>
<dbReference type="OrthoDB" id="5170605at2"/>
<dbReference type="GO" id="GO:0005524">
    <property type="term" value="F:ATP binding"/>
    <property type="evidence" value="ECO:0007669"/>
    <property type="project" value="UniProtKB-KW"/>
</dbReference>
<name>A0A561T0H3_9PSEU</name>
<dbReference type="Pfam" id="PF00005">
    <property type="entry name" value="ABC_tran"/>
    <property type="match status" value="1"/>
</dbReference>
<gene>
    <name evidence="6" type="ORF">FHX44_116544</name>
</gene>
<dbReference type="GO" id="GO:0016887">
    <property type="term" value="F:ATP hydrolysis activity"/>
    <property type="evidence" value="ECO:0007669"/>
    <property type="project" value="InterPro"/>
</dbReference>
<keyword evidence="7" id="KW-1185">Reference proteome</keyword>
<dbReference type="InterPro" id="IPR003439">
    <property type="entry name" value="ABC_transporter-like_ATP-bd"/>
</dbReference>
<dbReference type="InterPro" id="IPR027417">
    <property type="entry name" value="P-loop_NTPase"/>
</dbReference>
<evidence type="ECO:0000256" key="1">
    <source>
        <dbReference type="ARBA" id="ARBA00005417"/>
    </source>
</evidence>
<evidence type="ECO:0000313" key="7">
    <source>
        <dbReference type="Proteomes" id="UP000321261"/>
    </source>
</evidence>
<dbReference type="SUPFAM" id="SSF52540">
    <property type="entry name" value="P-loop containing nucleoside triphosphate hydrolases"/>
    <property type="match status" value="1"/>
</dbReference>
<dbReference type="PROSITE" id="PS50893">
    <property type="entry name" value="ABC_TRANSPORTER_2"/>
    <property type="match status" value="1"/>
</dbReference>
<keyword evidence="3" id="KW-0547">Nucleotide-binding</keyword>
<dbReference type="InterPro" id="IPR013563">
    <property type="entry name" value="Oligopep_ABC_C"/>
</dbReference>
<dbReference type="PANTHER" id="PTHR43776:SF7">
    <property type="entry name" value="D,D-DIPEPTIDE TRANSPORT ATP-BINDING PROTEIN DDPF-RELATED"/>
    <property type="match status" value="1"/>
</dbReference>
<dbReference type="NCBIfam" id="TIGR01727">
    <property type="entry name" value="oligo_HPY"/>
    <property type="match status" value="1"/>
</dbReference>
<dbReference type="PROSITE" id="PS00211">
    <property type="entry name" value="ABC_TRANSPORTER_1"/>
    <property type="match status" value="1"/>
</dbReference>
<reference evidence="6 7" key="1">
    <citation type="submission" date="2019-06" db="EMBL/GenBank/DDBJ databases">
        <title>Sequencing the genomes of 1000 actinobacteria strains.</title>
        <authorList>
            <person name="Klenk H.-P."/>
        </authorList>
    </citation>
    <scope>NUCLEOTIDE SEQUENCE [LARGE SCALE GENOMIC DNA]</scope>
    <source>
        <strain evidence="6 7">DSM 45671</strain>
    </source>
</reference>
<dbReference type="InterPro" id="IPR017871">
    <property type="entry name" value="ABC_transporter-like_CS"/>
</dbReference>
<dbReference type="FunFam" id="3.40.50.300:FF:000016">
    <property type="entry name" value="Oligopeptide ABC transporter ATP-binding component"/>
    <property type="match status" value="1"/>
</dbReference>
<comment type="similarity">
    <text evidence="1">Belongs to the ABC transporter superfamily.</text>
</comment>
<dbReference type="InterPro" id="IPR003593">
    <property type="entry name" value="AAA+_ATPase"/>
</dbReference>
<protein>
    <submittedName>
        <fullName evidence="6">Peptide/nickel transport system ATP-binding protein</fullName>
    </submittedName>
</protein>
<accession>A0A561T0H3</accession>
<dbReference type="Pfam" id="PF08352">
    <property type="entry name" value="oligo_HPY"/>
    <property type="match status" value="1"/>
</dbReference>
<dbReference type="PANTHER" id="PTHR43776">
    <property type="entry name" value="TRANSPORT ATP-BINDING PROTEIN"/>
    <property type="match status" value="1"/>
</dbReference>
<dbReference type="CDD" id="cd03257">
    <property type="entry name" value="ABC_NikE_OppD_transporters"/>
    <property type="match status" value="1"/>
</dbReference>
<dbReference type="SMART" id="SM00382">
    <property type="entry name" value="AAA"/>
    <property type="match status" value="1"/>
</dbReference>
<dbReference type="Gene3D" id="3.40.50.300">
    <property type="entry name" value="P-loop containing nucleotide triphosphate hydrolases"/>
    <property type="match status" value="1"/>
</dbReference>
<feature type="domain" description="ABC transporter" evidence="5">
    <location>
        <begin position="24"/>
        <end position="267"/>
    </location>
</feature>
<organism evidence="6 7">
    <name type="scientific">Pseudonocardia hierapolitana</name>
    <dbReference type="NCBI Taxonomy" id="1128676"/>
    <lineage>
        <taxon>Bacteria</taxon>
        <taxon>Bacillati</taxon>
        <taxon>Actinomycetota</taxon>
        <taxon>Actinomycetes</taxon>
        <taxon>Pseudonocardiales</taxon>
        <taxon>Pseudonocardiaceae</taxon>
        <taxon>Pseudonocardia</taxon>
    </lineage>
</organism>
<evidence type="ECO:0000256" key="3">
    <source>
        <dbReference type="ARBA" id="ARBA00022741"/>
    </source>
</evidence>
<evidence type="ECO:0000256" key="4">
    <source>
        <dbReference type="ARBA" id="ARBA00022840"/>
    </source>
</evidence>
<keyword evidence="2" id="KW-0813">Transport</keyword>
<comment type="caution">
    <text evidence="6">The sequence shown here is derived from an EMBL/GenBank/DDBJ whole genome shotgun (WGS) entry which is preliminary data.</text>
</comment>